<feature type="region of interest" description="Disordered" evidence="1">
    <location>
        <begin position="31"/>
        <end position="51"/>
    </location>
</feature>
<sequence>METESLLPRPTYGGIKRYLRRRRYQRLDDGTTTAITTGGSKKAKVPRSRRSSNRRFWRIRAAPRLTWVAIRSPLKMLTKLKNAYVNFMLRHMNSDNMFGGKRIPKAYEVSKGSCFNSRDAFEARLIFEISKAIAASHELHPV</sequence>
<dbReference type="GeneID" id="130732393"/>
<name>I3SI01_LOTJA</name>
<dbReference type="PANTHER" id="PTHR33702:SF16">
    <property type="match status" value="1"/>
</dbReference>
<organism evidence="2">
    <name type="scientific">Lotus japonicus</name>
    <name type="common">Lotus corniculatus var. japonicus</name>
    <dbReference type="NCBI Taxonomy" id="34305"/>
    <lineage>
        <taxon>Eukaryota</taxon>
        <taxon>Viridiplantae</taxon>
        <taxon>Streptophyta</taxon>
        <taxon>Embryophyta</taxon>
        <taxon>Tracheophyta</taxon>
        <taxon>Spermatophyta</taxon>
        <taxon>Magnoliopsida</taxon>
        <taxon>eudicotyledons</taxon>
        <taxon>Gunneridae</taxon>
        <taxon>Pentapetalae</taxon>
        <taxon>rosids</taxon>
        <taxon>fabids</taxon>
        <taxon>Fabales</taxon>
        <taxon>Fabaceae</taxon>
        <taxon>Papilionoideae</taxon>
        <taxon>50 kb inversion clade</taxon>
        <taxon>NPAAA clade</taxon>
        <taxon>Hologalegina</taxon>
        <taxon>robinioid clade</taxon>
        <taxon>Loteae</taxon>
        <taxon>Lotus</taxon>
    </lineage>
</organism>
<evidence type="ECO:0000313" key="2">
    <source>
        <dbReference type="EMBL" id="AFK39893.1"/>
    </source>
</evidence>
<dbReference type="KEGG" id="lja:130732393"/>
<dbReference type="AlphaFoldDB" id="I3SI01"/>
<evidence type="ECO:0000256" key="1">
    <source>
        <dbReference type="SAM" id="MobiDB-lite"/>
    </source>
</evidence>
<dbReference type="EMBL" id="BT140098">
    <property type="protein sequence ID" value="AFK39893.1"/>
    <property type="molecule type" value="mRNA"/>
</dbReference>
<dbReference type="PANTHER" id="PTHR33702">
    <property type="entry name" value="BNAA09G40010D PROTEIN"/>
    <property type="match status" value="1"/>
</dbReference>
<feature type="compositionally biased region" description="Basic residues" evidence="1">
    <location>
        <begin position="41"/>
        <end position="51"/>
    </location>
</feature>
<proteinExistence type="evidence at transcript level"/>
<dbReference type="RefSeq" id="XP_057440432.1">
    <property type="nucleotide sequence ID" value="XM_057584449.1"/>
</dbReference>
<dbReference type="OrthoDB" id="764584at2759"/>
<dbReference type="OMA" id="SPHRQWR"/>
<protein>
    <submittedName>
        <fullName evidence="2">Uncharacterized protein</fullName>
    </submittedName>
</protein>
<reference evidence="2" key="1">
    <citation type="submission" date="2012-05" db="EMBL/GenBank/DDBJ databases">
        <authorList>
            <person name="Krishnakumar V."/>
            <person name="Cheung F."/>
            <person name="Xiao Y."/>
            <person name="Chan A."/>
            <person name="Moskal W.A."/>
            <person name="Town C.D."/>
        </authorList>
    </citation>
    <scope>NUCLEOTIDE SEQUENCE</scope>
</reference>
<accession>I3SI01</accession>